<proteinExistence type="inferred from homology"/>
<comment type="caution">
    <text evidence="12">The sequence shown here is derived from an EMBL/GenBank/DDBJ whole genome shotgun (WGS) entry which is preliminary data.</text>
</comment>
<evidence type="ECO:0000256" key="6">
    <source>
        <dbReference type="ARBA" id="ARBA00022842"/>
    </source>
</evidence>
<dbReference type="PROSITE" id="PS51706">
    <property type="entry name" value="G_ENGB"/>
    <property type="match status" value="1"/>
</dbReference>
<evidence type="ECO:0000256" key="5">
    <source>
        <dbReference type="ARBA" id="ARBA00022741"/>
    </source>
</evidence>
<keyword evidence="8 10" id="KW-0717">Septation</keyword>
<dbReference type="InterPro" id="IPR027417">
    <property type="entry name" value="P-loop_NTPase"/>
</dbReference>
<evidence type="ECO:0000256" key="2">
    <source>
        <dbReference type="ARBA" id="ARBA00009638"/>
    </source>
</evidence>
<dbReference type="Proteomes" id="UP000824125">
    <property type="component" value="Unassembled WGS sequence"/>
</dbReference>
<keyword evidence="5 10" id="KW-0547">Nucleotide-binding</keyword>
<dbReference type="HAMAP" id="MF_00321">
    <property type="entry name" value="GTPase_EngB"/>
    <property type="match status" value="1"/>
</dbReference>
<dbReference type="GO" id="GO:0005829">
    <property type="term" value="C:cytosol"/>
    <property type="evidence" value="ECO:0007669"/>
    <property type="project" value="TreeGrafter"/>
</dbReference>
<dbReference type="InterPro" id="IPR005225">
    <property type="entry name" value="Small_GTP-bd"/>
</dbReference>
<evidence type="ECO:0000256" key="1">
    <source>
        <dbReference type="ARBA" id="ARBA00001946"/>
    </source>
</evidence>
<dbReference type="InterPro" id="IPR030393">
    <property type="entry name" value="G_ENGB_dom"/>
</dbReference>
<comment type="cofactor">
    <cofactor evidence="1">
        <name>Mg(2+)</name>
        <dbReference type="ChEBI" id="CHEBI:18420"/>
    </cofactor>
</comment>
<keyword evidence="7 10" id="KW-0342">GTP-binding</keyword>
<keyword evidence="6" id="KW-0460">Magnesium</keyword>
<name>A0A9D1MVX2_9FIRM</name>
<sequence length="196" mass="21458">MNYNKAKFEKACGVASQLPAPQGSEIVFCGKSNVGKSSLLNKLFSRKALAKVSAVPGKTITINFYDVDGVKFVDLPGYGYAKISKSEKARFSALIETYFQSKRPVRLVVVLIDMRHPPTAGDLDMLHYVQETEMPYIVVLTKSDKLNKTEYKARLNSLPGELGCPESVAVIAASSKNGQGIDEIKQHIETAVEKGE</sequence>
<dbReference type="InterPro" id="IPR006073">
    <property type="entry name" value="GTP-bd"/>
</dbReference>
<evidence type="ECO:0000256" key="3">
    <source>
        <dbReference type="ARBA" id="ARBA00022618"/>
    </source>
</evidence>
<dbReference type="PANTHER" id="PTHR11649">
    <property type="entry name" value="MSS1/TRME-RELATED GTP-BINDING PROTEIN"/>
    <property type="match status" value="1"/>
</dbReference>
<evidence type="ECO:0000259" key="11">
    <source>
        <dbReference type="PROSITE" id="PS51706"/>
    </source>
</evidence>
<keyword evidence="4" id="KW-0479">Metal-binding</keyword>
<keyword evidence="3 10" id="KW-0132">Cell division</keyword>
<evidence type="ECO:0000256" key="4">
    <source>
        <dbReference type="ARBA" id="ARBA00022723"/>
    </source>
</evidence>
<reference evidence="12" key="1">
    <citation type="submission" date="2020-10" db="EMBL/GenBank/DDBJ databases">
        <authorList>
            <person name="Gilroy R."/>
        </authorList>
    </citation>
    <scope>NUCLEOTIDE SEQUENCE</scope>
    <source>
        <strain evidence="12">CHK176-6737</strain>
    </source>
</reference>
<dbReference type="GO" id="GO:0005525">
    <property type="term" value="F:GTP binding"/>
    <property type="evidence" value="ECO:0007669"/>
    <property type="project" value="UniProtKB-UniRule"/>
</dbReference>
<comment type="similarity">
    <text evidence="2 10">Belongs to the TRAFAC class TrmE-Era-EngA-EngB-Septin-like GTPase superfamily. EngB GTPase family.</text>
</comment>
<gene>
    <name evidence="10" type="primary">engB</name>
    <name evidence="12" type="ORF">IAD23_06865</name>
</gene>
<dbReference type="Gene3D" id="3.40.50.300">
    <property type="entry name" value="P-loop containing nucleotide triphosphate hydrolases"/>
    <property type="match status" value="1"/>
</dbReference>
<evidence type="ECO:0000313" key="12">
    <source>
        <dbReference type="EMBL" id="HIU69659.1"/>
    </source>
</evidence>
<protein>
    <recommendedName>
        <fullName evidence="10">Probable GTP-binding protein EngB</fullName>
    </recommendedName>
</protein>
<evidence type="ECO:0000313" key="13">
    <source>
        <dbReference type="Proteomes" id="UP000824125"/>
    </source>
</evidence>
<dbReference type="NCBIfam" id="TIGR03598">
    <property type="entry name" value="GTPase_YsxC"/>
    <property type="match status" value="1"/>
</dbReference>
<organism evidence="12 13">
    <name type="scientific">Candidatus Scybalenecus merdavium</name>
    <dbReference type="NCBI Taxonomy" id="2840939"/>
    <lineage>
        <taxon>Bacteria</taxon>
        <taxon>Bacillati</taxon>
        <taxon>Bacillota</taxon>
        <taxon>Clostridia</taxon>
        <taxon>Eubacteriales</taxon>
        <taxon>Oscillospiraceae</taxon>
        <taxon>Oscillospiraceae incertae sedis</taxon>
        <taxon>Candidatus Scybalenecus</taxon>
    </lineage>
</organism>
<evidence type="ECO:0000256" key="7">
    <source>
        <dbReference type="ARBA" id="ARBA00023134"/>
    </source>
</evidence>
<dbReference type="AlphaFoldDB" id="A0A9D1MVX2"/>
<accession>A0A9D1MVX2</accession>
<dbReference type="GO" id="GO:0046872">
    <property type="term" value="F:metal ion binding"/>
    <property type="evidence" value="ECO:0007669"/>
    <property type="project" value="UniProtKB-KW"/>
</dbReference>
<reference evidence="12" key="2">
    <citation type="journal article" date="2021" name="PeerJ">
        <title>Extensive microbial diversity within the chicken gut microbiome revealed by metagenomics and culture.</title>
        <authorList>
            <person name="Gilroy R."/>
            <person name="Ravi A."/>
            <person name="Getino M."/>
            <person name="Pursley I."/>
            <person name="Horton D.L."/>
            <person name="Alikhan N.F."/>
            <person name="Baker D."/>
            <person name="Gharbi K."/>
            <person name="Hall N."/>
            <person name="Watson M."/>
            <person name="Adriaenssens E.M."/>
            <person name="Foster-Nyarko E."/>
            <person name="Jarju S."/>
            <person name="Secka A."/>
            <person name="Antonio M."/>
            <person name="Oren A."/>
            <person name="Chaudhuri R.R."/>
            <person name="La Ragione R."/>
            <person name="Hildebrand F."/>
            <person name="Pallen M.J."/>
        </authorList>
    </citation>
    <scope>NUCLEOTIDE SEQUENCE</scope>
    <source>
        <strain evidence="12">CHK176-6737</strain>
    </source>
</reference>
<dbReference type="EMBL" id="DVNM01000038">
    <property type="protein sequence ID" value="HIU69659.1"/>
    <property type="molecule type" value="Genomic_DNA"/>
</dbReference>
<dbReference type="InterPro" id="IPR019987">
    <property type="entry name" value="GTP-bd_ribosome_bio_YsxC"/>
</dbReference>
<dbReference type="SUPFAM" id="SSF52540">
    <property type="entry name" value="P-loop containing nucleoside triphosphate hydrolases"/>
    <property type="match status" value="1"/>
</dbReference>
<keyword evidence="9 10" id="KW-0131">Cell cycle</keyword>
<dbReference type="Pfam" id="PF01926">
    <property type="entry name" value="MMR_HSR1"/>
    <property type="match status" value="1"/>
</dbReference>
<dbReference type="GO" id="GO:0000917">
    <property type="term" value="P:division septum assembly"/>
    <property type="evidence" value="ECO:0007669"/>
    <property type="project" value="UniProtKB-KW"/>
</dbReference>
<dbReference type="NCBIfam" id="TIGR00231">
    <property type="entry name" value="small_GTP"/>
    <property type="match status" value="1"/>
</dbReference>
<comment type="function">
    <text evidence="10">Necessary for normal cell division and for the maintenance of normal septation.</text>
</comment>
<evidence type="ECO:0000256" key="10">
    <source>
        <dbReference type="HAMAP-Rule" id="MF_00321"/>
    </source>
</evidence>
<dbReference type="CDD" id="cd01876">
    <property type="entry name" value="YihA_EngB"/>
    <property type="match status" value="1"/>
</dbReference>
<dbReference type="PANTHER" id="PTHR11649:SF13">
    <property type="entry name" value="ENGB-TYPE G DOMAIN-CONTAINING PROTEIN"/>
    <property type="match status" value="1"/>
</dbReference>
<feature type="domain" description="EngB-type G" evidence="11">
    <location>
        <begin position="22"/>
        <end position="194"/>
    </location>
</feature>
<evidence type="ECO:0000256" key="8">
    <source>
        <dbReference type="ARBA" id="ARBA00023210"/>
    </source>
</evidence>
<evidence type="ECO:0000256" key="9">
    <source>
        <dbReference type="ARBA" id="ARBA00023306"/>
    </source>
</evidence>